<keyword evidence="3" id="KW-1185">Reference proteome</keyword>
<dbReference type="AlphaFoldDB" id="A0A9P7N7D8"/>
<accession>A0A9P7N7D8</accession>
<gene>
    <name evidence="2" type="ORF">E4U43_002223</name>
</gene>
<name>A0A9P7N7D8_9HYPO</name>
<keyword evidence="1" id="KW-0732">Signal</keyword>
<dbReference type="EMBL" id="SRPW01001767">
    <property type="protein sequence ID" value="KAG5999193.1"/>
    <property type="molecule type" value="Genomic_DNA"/>
</dbReference>
<proteinExistence type="predicted"/>
<organism evidence="2 3">
    <name type="scientific">Claviceps pusilla</name>
    <dbReference type="NCBI Taxonomy" id="123648"/>
    <lineage>
        <taxon>Eukaryota</taxon>
        <taxon>Fungi</taxon>
        <taxon>Dikarya</taxon>
        <taxon>Ascomycota</taxon>
        <taxon>Pezizomycotina</taxon>
        <taxon>Sordariomycetes</taxon>
        <taxon>Hypocreomycetidae</taxon>
        <taxon>Hypocreales</taxon>
        <taxon>Clavicipitaceae</taxon>
        <taxon>Claviceps</taxon>
    </lineage>
</organism>
<evidence type="ECO:0000313" key="2">
    <source>
        <dbReference type="EMBL" id="KAG5999193.1"/>
    </source>
</evidence>
<comment type="caution">
    <text evidence="2">The sequence shown here is derived from an EMBL/GenBank/DDBJ whole genome shotgun (WGS) entry which is preliminary data.</text>
</comment>
<protein>
    <submittedName>
        <fullName evidence="2">Uncharacterized protein</fullName>
    </submittedName>
</protein>
<sequence length="100" mass="10633">MKFTTILGSLALSALQVHASPVDAAAASPADHLEASTNENNDLYQALPKGKGAYVWNIYGCPVAVNRPDNGCNNWKFTIPGSCKNLVRPYTIGLDPNGLC</sequence>
<dbReference type="OrthoDB" id="4943643at2759"/>
<evidence type="ECO:0000256" key="1">
    <source>
        <dbReference type="SAM" id="SignalP"/>
    </source>
</evidence>
<reference evidence="2" key="1">
    <citation type="journal article" date="2020" name="bioRxiv">
        <title>Whole genome comparisons of ergot fungi reveals the divergence and evolution of species within the genus Claviceps are the result of varying mechanisms driving genome evolution and host range expansion.</title>
        <authorList>
            <person name="Wyka S.A."/>
            <person name="Mondo S.J."/>
            <person name="Liu M."/>
            <person name="Dettman J."/>
            <person name="Nalam V."/>
            <person name="Broders K.D."/>
        </authorList>
    </citation>
    <scope>NUCLEOTIDE SEQUENCE</scope>
    <source>
        <strain evidence="2">CCC 602</strain>
    </source>
</reference>
<feature type="signal peptide" evidence="1">
    <location>
        <begin position="1"/>
        <end position="19"/>
    </location>
</feature>
<dbReference type="Proteomes" id="UP000748025">
    <property type="component" value="Unassembled WGS sequence"/>
</dbReference>
<evidence type="ECO:0000313" key="3">
    <source>
        <dbReference type="Proteomes" id="UP000748025"/>
    </source>
</evidence>
<feature type="chain" id="PRO_5040345472" evidence="1">
    <location>
        <begin position="20"/>
        <end position="100"/>
    </location>
</feature>